<organism evidence="1 2">
    <name type="scientific">Thalassiosira oceanica</name>
    <name type="common">Marine diatom</name>
    <dbReference type="NCBI Taxonomy" id="159749"/>
    <lineage>
        <taxon>Eukaryota</taxon>
        <taxon>Sar</taxon>
        <taxon>Stramenopiles</taxon>
        <taxon>Ochrophyta</taxon>
        <taxon>Bacillariophyta</taxon>
        <taxon>Coscinodiscophyceae</taxon>
        <taxon>Thalassiosirophycidae</taxon>
        <taxon>Thalassiosirales</taxon>
        <taxon>Thalassiosiraceae</taxon>
        <taxon>Thalassiosira</taxon>
    </lineage>
</organism>
<gene>
    <name evidence="1" type="ORF">THAOC_08611</name>
</gene>
<dbReference type="Proteomes" id="UP000266841">
    <property type="component" value="Unassembled WGS sequence"/>
</dbReference>
<dbReference type="OrthoDB" id="236800at2759"/>
<comment type="caution">
    <text evidence="1">The sequence shown here is derived from an EMBL/GenBank/DDBJ whole genome shotgun (WGS) entry which is preliminary data.</text>
</comment>
<sequence length="184" mass="20528">MFELMEARADLNEETRAACNSMQSASIGQDTRYTVIHSRSFAKEGRGKEVSDHVLGSMGVDTTGPVELPAHMIAAILTPLNMDSEPLFMITDGNDMAHSDRLSSHPYWGRHFSLAPGGDVFADLILAVMSDVFIGNPMSTFSTLIAQIRYALGFRFTYLHPRVVDGKWETFCEDEECFYNLHNV</sequence>
<keyword evidence="2" id="KW-1185">Reference proteome</keyword>
<reference evidence="1 2" key="1">
    <citation type="journal article" date="2012" name="Genome Biol.">
        <title>Genome and low-iron response of an oceanic diatom adapted to chronic iron limitation.</title>
        <authorList>
            <person name="Lommer M."/>
            <person name="Specht M."/>
            <person name="Roy A.S."/>
            <person name="Kraemer L."/>
            <person name="Andreson R."/>
            <person name="Gutowska M.A."/>
            <person name="Wolf J."/>
            <person name="Bergner S.V."/>
            <person name="Schilhabel M.B."/>
            <person name="Klostermeier U.C."/>
            <person name="Beiko R.G."/>
            <person name="Rosenstiel P."/>
            <person name="Hippler M."/>
            <person name="Laroche J."/>
        </authorList>
    </citation>
    <scope>NUCLEOTIDE SEQUENCE [LARGE SCALE GENOMIC DNA]</scope>
    <source>
        <strain evidence="1 2">CCMP1005</strain>
    </source>
</reference>
<dbReference type="Gene3D" id="3.40.50.11350">
    <property type="match status" value="1"/>
</dbReference>
<protein>
    <submittedName>
        <fullName evidence="1">Uncharacterized protein</fullName>
    </submittedName>
</protein>
<name>K0T9F4_THAOC</name>
<accession>K0T9F4</accession>
<dbReference type="AlphaFoldDB" id="K0T9F4"/>
<proteinExistence type="predicted"/>
<evidence type="ECO:0000313" key="2">
    <source>
        <dbReference type="Proteomes" id="UP000266841"/>
    </source>
</evidence>
<dbReference type="EMBL" id="AGNL01009118">
    <property type="protein sequence ID" value="EJK70066.1"/>
    <property type="molecule type" value="Genomic_DNA"/>
</dbReference>
<evidence type="ECO:0000313" key="1">
    <source>
        <dbReference type="EMBL" id="EJK70066.1"/>
    </source>
</evidence>